<evidence type="ECO:0000313" key="4">
    <source>
        <dbReference type="EMBL" id="MBM7555361.1"/>
    </source>
</evidence>
<dbReference type="InterPro" id="IPR028976">
    <property type="entry name" value="CheC-like_sf"/>
</dbReference>
<protein>
    <submittedName>
        <fullName evidence="4">Chemotaxis protein CheC</fullName>
    </submittedName>
</protein>
<comment type="caution">
    <text evidence="4">The sequence shown here is derived from an EMBL/GenBank/DDBJ whole genome shotgun (WGS) entry which is preliminary data.</text>
</comment>
<sequence length="211" mass="22400">MNLDQKLSELGPIQLDALKEVASIGAGNAATSLSNMLNGKIEMTVPEVNIMPVNQIPEIMGGAENLIIAMLVETEGDMEGGVLFALDTKAANRLIELLTGQSANIEDDLGEIEASALKEIANILTGSNLNAFAQMLDMTIKPDVPSLAYDMAGAILEVCFIELGQVGDYGLVVETEFKSDTAQGINGNFFLIPDPDSLEIMLKKLGVLDGE</sequence>
<dbReference type="GO" id="GO:0016787">
    <property type="term" value="F:hydrolase activity"/>
    <property type="evidence" value="ECO:0007669"/>
    <property type="project" value="UniProtKB-KW"/>
</dbReference>
<name>A0A938XQ41_9FIRM</name>
<dbReference type="Pfam" id="PF04509">
    <property type="entry name" value="CheC"/>
    <property type="match status" value="2"/>
</dbReference>
<organism evidence="4 5">
    <name type="scientific">Halanaerobacter jeridensis</name>
    <dbReference type="NCBI Taxonomy" id="706427"/>
    <lineage>
        <taxon>Bacteria</taxon>
        <taxon>Bacillati</taxon>
        <taxon>Bacillota</taxon>
        <taxon>Clostridia</taxon>
        <taxon>Halanaerobiales</taxon>
        <taxon>Halobacteroidaceae</taxon>
        <taxon>Halanaerobacter</taxon>
    </lineage>
</organism>
<dbReference type="InterPro" id="IPR007597">
    <property type="entry name" value="CheC"/>
</dbReference>
<feature type="domain" description="CheC-like protein" evidence="3">
    <location>
        <begin position="112"/>
        <end position="147"/>
    </location>
</feature>
<dbReference type="PANTHER" id="PTHR43693">
    <property type="entry name" value="PROTEIN PHOSPHATASE CHEZ"/>
    <property type="match status" value="1"/>
</dbReference>
<accession>A0A938XQ41</accession>
<dbReference type="RefSeq" id="WP_204700080.1">
    <property type="nucleotide sequence ID" value="NZ_JAFBDQ010000001.1"/>
</dbReference>
<dbReference type="InterPro" id="IPR050992">
    <property type="entry name" value="CheZ_family_phosphatases"/>
</dbReference>
<keyword evidence="2" id="KW-0378">Hydrolase</keyword>
<dbReference type="AlphaFoldDB" id="A0A938XQ41"/>
<evidence type="ECO:0000256" key="2">
    <source>
        <dbReference type="ARBA" id="ARBA00022801"/>
    </source>
</evidence>
<feature type="domain" description="CheC-like protein" evidence="3">
    <location>
        <begin position="13"/>
        <end position="50"/>
    </location>
</feature>
<dbReference type="EMBL" id="JAFBDQ010000001">
    <property type="protein sequence ID" value="MBM7555361.1"/>
    <property type="molecule type" value="Genomic_DNA"/>
</dbReference>
<keyword evidence="5" id="KW-1185">Reference proteome</keyword>
<evidence type="ECO:0000259" key="3">
    <source>
        <dbReference type="Pfam" id="PF04509"/>
    </source>
</evidence>
<reference evidence="4" key="1">
    <citation type="submission" date="2021-01" db="EMBL/GenBank/DDBJ databases">
        <title>Genomic Encyclopedia of Type Strains, Phase IV (KMG-IV): sequencing the most valuable type-strain genomes for metagenomic binning, comparative biology and taxonomic classification.</title>
        <authorList>
            <person name="Goeker M."/>
        </authorList>
    </citation>
    <scope>NUCLEOTIDE SEQUENCE</scope>
    <source>
        <strain evidence="4">DSM 23230</strain>
    </source>
</reference>
<dbReference type="CDD" id="cd17909">
    <property type="entry name" value="CheC_ClassI"/>
    <property type="match status" value="1"/>
</dbReference>
<gene>
    <name evidence="4" type="ORF">JOC47_000185</name>
</gene>
<dbReference type="Proteomes" id="UP000774000">
    <property type="component" value="Unassembled WGS sequence"/>
</dbReference>
<dbReference type="PANTHER" id="PTHR43693:SF1">
    <property type="entry name" value="PROTEIN PHOSPHATASE CHEZ"/>
    <property type="match status" value="1"/>
</dbReference>
<evidence type="ECO:0000256" key="1">
    <source>
        <dbReference type="ARBA" id="ARBA00022500"/>
    </source>
</evidence>
<dbReference type="GO" id="GO:0006935">
    <property type="term" value="P:chemotaxis"/>
    <property type="evidence" value="ECO:0007669"/>
    <property type="project" value="UniProtKB-KW"/>
</dbReference>
<evidence type="ECO:0000313" key="5">
    <source>
        <dbReference type="Proteomes" id="UP000774000"/>
    </source>
</evidence>
<dbReference type="SUPFAM" id="SSF103039">
    <property type="entry name" value="CheC-like"/>
    <property type="match status" value="1"/>
</dbReference>
<proteinExistence type="predicted"/>
<dbReference type="Gene3D" id="3.40.1550.10">
    <property type="entry name" value="CheC-like"/>
    <property type="match status" value="1"/>
</dbReference>
<keyword evidence="1" id="KW-0145">Chemotaxis</keyword>